<dbReference type="STRING" id="1121391.SAMN02745206_03462"/>
<name>A0A1M5HXZ5_9BACT</name>
<dbReference type="OrthoDB" id="5430637at2"/>
<sequence length="425" mass="49029">MIPSNLLFRSSWVPWRLARRMEDWAEGPLRARLPALYRGLHCGRLRNLIQPVTFGPMHHFFGYYDKSPWNRSGDKLLALRVPFADRPPDKNDAAEVGWIPPDGNGRFIPLGETLAWNWQQGCMLRWHPSDPDTLICHNHREGGRFVGLVRNLKGAVEARYERPFYAIRPDGSSAVSLNFSRLHRFRPGYGYPGVPDPWAGESVPERDGLWWMDLRSGSSELFLSLKEIAAAEPRMYPTDVPHWVNHVQFSPRGTRFAFLHRWYHPAKGWATRLMAAEADGTRLRSVIATGVVSHYDWQDEEHLLAWALGPEGRPAFHLYNVETGRCRVVGRDCMKEDGHCSFSPDGRWILNDTYPDGYGMRTLYLYDLQRGRRINLERFHSPARYRGETRCDLHPRWNRDGTAVCIDSAHTGSRQMYVVNLKPVL</sequence>
<accession>A0A1M5HXZ5</accession>
<dbReference type="Gene3D" id="2.130.10.10">
    <property type="entry name" value="YVTN repeat-like/Quinoprotein amine dehydrogenase"/>
    <property type="match status" value="1"/>
</dbReference>
<dbReference type="EMBL" id="FQVB01000049">
    <property type="protein sequence ID" value="SHG20730.1"/>
    <property type="molecule type" value="Genomic_DNA"/>
</dbReference>
<evidence type="ECO:0000313" key="2">
    <source>
        <dbReference type="Proteomes" id="UP000184076"/>
    </source>
</evidence>
<proteinExistence type="predicted"/>
<keyword evidence="2" id="KW-1185">Reference proteome</keyword>
<dbReference type="SUPFAM" id="SSF82171">
    <property type="entry name" value="DPP6 N-terminal domain-like"/>
    <property type="match status" value="1"/>
</dbReference>
<organism evidence="1 2">
    <name type="scientific">Desulfacinum infernum DSM 9756</name>
    <dbReference type="NCBI Taxonomy" id="1121391"/>
    <lineage>
        <taxon>Bacteria</taxon>
        <taxon>Pseudomonadati</taxon>
        <taxon>Thermodesulfobacteriota</taxon>
        <taxon>Syntrophobacteria</taxon>
        <taxon>Syntrophobacterales</taxon>
        <taxon>Syntrophobacteraceae</taxon>
        <taxon>Desulfacinum</taxon>
    </lineage>
</organism>
<dbReference type="AlphaFoldDB" id="A0A1M5HXZ5"/>
<dbReference type="InterPro" id="IPR015943">
    <property type="entry name" value="WD40/YVTN_repeat-like_dom_sf"/>
</dbReference>
<dbReference type="RefSeq" id="WP_073041729.1">
    <property type="nucleotide sequence ID" value="NZ_FQVB01000049.1"/>
</dbReference>
<dbReference type="Proteomes" id="UP000184076">
    <property type="component" value="Unassembled WGS sequence"/>
</dbReference>
<gene>
    <name evidence="1" type="ORF">SAMN02745206_03462</name>
</gene>
<evidence type="ECO:0008006" key="3">
    <source>
        <dbReference type="Google" id="ProtNLM"/>
    </source>
</evidence>
<evidence type="ECO:0000313" key="1">
    <source>
        <dbReference type="EMBL" id="SHG20730.1"/>
    </source>
</evidence>
<reference evidence="2" key="1">
    <citation type="submission" date="2016-11" db="EMBL/GenBank/DDBJ databases">
        <authorList>
            <person name="Varghese N."/>
            <person name="Submissions S."/>
        </authorList>
    </citation>
    <scope>NUCLEOTIDE SEQUENCE [LARGE SCALE GENOMIC DNA]</scope>
    <source>
        <strain evidence="2">DSM 9756</strain>
    </source>
</reference>
<protein>
    <recommendedName>
        <fullName evidence="3">WD40-like Beta Propeller Repeat</fullName>
    </recommendedName>
</protein>